<accession>A0ABW3RBZ3</accession>
<feature type="signal peptide" evidence="1">
    <location>
        <begin position="1"/>
        <end position="21"/>
    </location>
</feature>
<feature type="chain" id="PRO_5046282260" description="SCP domain-containing protein" evidence="1">
    <location>
        <begin position="22"/>
        <end position="335"/>
    </location>
</feature>
<evidence type="ECO:0008006" key="4">
    <source>
        <dbReference type="Google" id="ProtNLM"/>
    </source>
</evidence>
<dbReference type="RefSeq" id="WP_311938719.1">
    <property type="nucleotide sequence ID" value="NZ_JAVSCK010000002.1"/>
</dbReference>
<gene>
    <name evidence="2" type="ORF">ACFQ2E_08235</name>
</gene>
<sequence length="335" mass="39088">MKTIKLLPYILLFCISINAQTSTYNFDTSDVFMIKSPSENYKDILLQSHNGLPRFGVLNRYEISRGKIEPNSREKSKLISESYSSYIGLIQMDYMKAMYNDFNRTVRALTRPNGTTKKEENSYKAQQHFWKLASQICTETTGDIHAGTNEFERRRNYKDFVANNLDGLRNWSNTILKNNSINGYWVNMIRLKDYDFDKKGYWINIILSNVRQRNSRFSTKYNFFKNYVPKHGFETKLYSEKNKLNTTPAIKVLFKISPEEAEKIQQPTKLNRGTVMLNTLYAAAKIKVTIKPFVEDQNNRTPEIPEFDHHFISPIIVLYKDAALTKKVGEISLEN</sequence>
<evidence type="ECO:0000313" key="3">
    <source>
        <dbReference type="Proteomes" id="UP001597163"/>
    </source>
</evidence>
<name>A0ABW3RBZ3_9FLAO</name>
<comment type="caution">
    <text evidence="2">The sequence shown here is derived from an EMBL/GenBank/DDBJ whole genome shotgun (WGS) entry which is preliminary data.</text>
</comment>
<dbReference type="Proteomes" id="UP001597163">
    <property type="component" value="Unassembled WGS sequence"/>
</dbReference>
<protein>
    <recommendedName>
        <fullName evidence="4">SCP domain-containing protein</fullName>
    </recommendedName>
</protein>
<dbReference type="EMBL" id="JBHTLJ010000002">
    <property type="protein sequence ID" value="MFD1162403.1"/>
    <property type="molecule type" value="Genomic_DNA"/>
</dbReference>
<keyword evidence="3" id="KW-1185">Reference proteome</keyword>
<proteinExistence type="predicted"/>
<reference evidence="3" key="1">
    <citation type="journal article" date="2019" name="Int. J. Syst. Evol. Microbiol.">
        <title>The Global Catalogue of Microorganisms (GCM) 10K type strain sequencing project: providing services to taxonomists for standard genome sequencing and annotation.</title>
        <authorList>
            <consortium name="The Broad Institute Genomics Platform"/>
            <consortium name="The Broad Institute Genome Sequencing Center for Infectious Disease"/>
            <person name="Wu L."/>
            <person name="Ma J."/>
        </authorList>
    </citation>
    <scope>NUCLEOTIDE SEQUENCE [LARGE SCALE GENOMIC DNA]</scope>
    <source>
        <strain evidence="3">CCUG 63246</strain>
    </source>
</reference>
<evidence type="ECO:0000313" key="2">
    <source>
        <dbReference type="EMBL" id="MFD1162403.1"/>
    </source>
</evidence>
<evidence type="ECO:0000256" key="1">
    <source>
        <dbReference type="SAM" id="SignalP"/>
    </source>
</evidence>
<organism evidence="2 3">
    <name type="scientific">Hwangdonia seohaensis</name>
    <dbReference type="NCBI Taxonomy" id="1240727"/>
    <lineage>
        <taxon>Bacteria</taxon>
        <taxon>Pseudomonadati</taxon>
        <taxon>Bacteroidota</taxon>
        <taxon>Flavobacteriia</taxon>
        <taxon>Flavobacteriales</taxon>
        <taxon>Flavobacteriaceae</taxon>
        <taxon>Hwangdonia</taxon>
    </lineage>
</organism>
<keyword evidence="1" id="KW-0732">Signal</keyword>